<organism evidence="4 5">
    <name type="scientific">Psychroflexus salarius</name>
    <dbReference type="NCBI Taxonomy" id="1155689"/>
    <lineage>
        <taxon>Bacteria</taxon>
        <taxon>Pseudomonadati</taxon>
        <taxon>Bacteroidota</taxon>
        <taxon>Flavobacteriia</taxon>
        <taxon>Flavobacteriales</taxon>
        <taxon>Flavobacteriaceae</taxon>
        <taxon>Psychroflexus</taxon>
    </lineage>
</organism>
<dbReference type="PANTHER" id="PTHR43201">
    <property type="entry name" value="ACYL-COA SYNTHETASE"/>
    <property type="match status" value="1"/>
</dbReference>
<feature type="domain" description="AMP-dependent synthetase/ligase" evidence="3">
    <location>
        <begin position="63"/>
        <end position="205"/>
    </location>
</feature>
<name>A0A1M4SSL0_9FLAO</name>
<dbReference type="InterPro" id="IPR000873">
    <property type="entry name" value="AMP-dep_synth/lig_dom"/>
</dbReference>
<evidence type="ECO:0000313" key="5">
    <source>
        <dbReference type="Proteomes" id="UP000184462"/>
    </source>
</evidence>
<dbReference type="RefSeq" id="WP_073191047.1">
    <property type="nucleotide sequence ID" value="NZ_FQTW01000001.1"/>
</dbReference>
<dbReference type="Gene3D" id="3.30.300.30">
    <property type="match status" value="1"/>
</dbReference>
<keyword evidence="5" id="KW-1185">Reference proteome</keyword>
<dbReference type="STRING" id="1155689.SAMN05444278_101304"/>
<dbReference type="EMBL" id="FQTW01000001">
    <property type="protein sequence ID" value="SHE35132.1"/>
    <property type="molecule type" value="Genomic_DNA"/>
</dbReference>
<dbReference type="InterPro" id="IPR045851">
    <property type="entry name" value="AMP-bd_C_sf"/>
</dbReference>
<comment type="similarity">
    <text evidence="1">Belongs to the ATP-dependent AMP-binding enzyme family.</text>
</comment>
<dbReference type="Pfam" id="PF00501">
    <property type="entry name" value="AMP-binding"/>
    <property type="match status" value="1"/>
</dbReference>
<dbReference type="GO" id="GO:0006631">
    <property type="term" value="P:fatty acid metabolic process"/>
    <property type="evidence" value="ECO:0007669"/>
    <property type="project" value="TreeGrafter"/>
</dbReference>
<proteinExistence type="inferred from homology"/>
<evidence type="ECO:0000256" key="2">
    <source>
        <dbReference type="ARBA" id="ARBA00022598"/>
    </source>
</evidence>
<accession>A0A1M4SSL0</accession>
<dbReference type="PANTHER" id="PTHR43201:SF5">
    <property type="entry name" value="MEDIUM-CHAIN ACYL-COA LIGASE ACSF2, MITOCHONDRIAL"/>
    <property type="match status" value="1"/>
</dbReference>
<evidence type="ECO:0000313" key="4">
    <source>
        <dbReference type="EMBL" id="SHE35132.1"/>
    </source>
</evidence>
<keyword evidence="2 4" id="KW-0436">Ligase</keyword>
<protein>
    <submittedName>
        <fullName evidence="4">O-succinylbenzoic acid--CoA ligase</fullName>
    </submittedName>
</protein>
<gene>
    <name evidence="4" type="ORF">SAMN05444278_101304</name>
</gene>
<dbReference type="Proteomes" id="UP000184462">
    <property type="component" value="Unassembled WGS sequence"/>
</dbReference>
<sequence length="369" mass="42347">MKKEHSFLEIHPDFKLNGTHYSADELKLVAYSFIKEGEFYEEQIGNFLLDWLNEDYDTIKIRTSGSTGQPKVHFVGKDKMIASALATGKFFKIKEKSTALLCLPAQFIAGRMMLIRAMMLGWHLDLVNPNSAPLEQVFKRYDFCAMTPFQLDNSLNRLHLIKKLIVGGGTVSENLINLIQGLSTKVYEVYGMTETVSHVAARKLNPKRTNEDEFQLKPFKALPKISFGQDDRNCLIIRAPKIVDKPLITNDIVDLETYKKFYWKGRFDNVINTGGIKIFPEVVERKLQAIITQRFFLAGIPDDALGEKLILFVEAPHSDQFLSDLKEGVNQLNSLDKFERPKHIYLIDKFEETDNGKVHRKRTLKNLMK</sequence>
<dbReference type="InterPro" id="IPR042099">
    <property type="entry name" value="ANL_N_sf"/>
</dbReference>
<dbReference type="AlphaFoldDB" id="A0A1M4SSL0"/>
<dbReference type="Gene3D" id="3.40.50.12780">
    <property type="entry name" value="N-terminal domain of ligase-like"/>
    <property type="match status" value="1"/>
</dbReference>
<evidence type="ECO:0000256" key="1">
    <source>
        <dbReference type="ARBA" id="ARBA00006432"/>
    </source>
</evidence>
<reference evidence="4 5" key="1">
    <citation type="submission" date="2016-11" db="EMBL/GenBank/DDBJ databases">
        <authorList>
            <person name="Jaros S."/>
            <person name="Januszkiewicz K."/>
            <person name="Wedrychowicz H."/>
        </authorList>
    </citation>
    <scope>NUCLEOTIDE SEQUENCE [LARGE SCALE GENOMIC DNA]</scope>
    <source>
        <strain evidence="4 5">DSM 25661</strain>
    </source>
</reference>
<dbReference type="OrthoDB" id="8870348at2"/>
<dbReference type="GO" id="GO:0031956">
    <property type="term" value="F:medium-chain fatty acid-CoA ligase activity"/>
    <property type="evidence" value="ECO:0007669"/>
    <property type="project" value="TreeGrafter"/>
</dbReference>
<evidence type="ECO:0000259" key="3">
    <source>
        <dbReference type="Pfam" id="PF00501"/>
    </source>
</evidence>
<dbReference type="SUPFAM" id="SSF56801">
    <property type="entry name" value="Acetyl-CoA synthetase-like"/>
    <property type="match status" value="1"/>
</dbReference>